<dbReference type="GO" id="GO:0004803">
    <property type="term" value="F:transposase activity"/>
    <property type="evidence" value="ECO:0007669"/>
    <property type="project" value="InterPro"/>
</dbReference>
<comment type="caution">
    <text evidence="1">The sequence shown here is derived from an EMBL/GenBank/DDBJ whole genome shotgun (WGS) entry which is preliminary data.</text>
</comment>
<dbReference type="InterPro" id="IPR010921">
    <property type="entry name" value="Trp_repressor/repl_initiator"/>
</dbReference>
<dbReference type="GO" id="GO:0006313">
    <property type="term" value="P:DNA transposition"/>
    <property type="evidence" value="ECO:0007669"/>
    <property type="project" value="InterPro"/>
</dbReference>
<dbReference type="EMBL" id="BLIV01000002">
    <property type="protein sequence ID" value="GFE49048.1"/>
    <property type="molecule type" value="Genomic_DNA"/>
</dbReference>
<dbReference type="AlphaFoldDB" id="A0A640VKT3"/>
<accession>A0A640VKT3</accession>
<gene>
    <name evidence="1" type="ORF">So717_08010</name>
</gene>
<evidence type="ECO:0000313" key="1">
    <source>
        <dbReference type="EMBL" id="GFE49048.1"/>
    </source>
</evidence>
<evidence type="ECO:0008006" key="3">
    <source>
        <dbReference type="Google" id="ProtNLM"/>
    </source>
</evidence>
<keyword evidence="2" id="KW-1185">Reference proteome</keyword>
<dbReference type="InterPro" id="IPR002514">
    <property type="entry name" value="Transposase_8"/>
</dbReference>
<dbReference type="GO" id="GO:0043565">
    <property type="term" value="F:sequence-specific DNA binding"/>
    <property type="evidence" value="ECO:0007669"/>
    <property type="project" value="InterPro"/>
</dbReference>
<dbReference type="RefSeq" id="WP_159974945.1">
    <property type="nucleotide sequence ID" value="NZ_BLIV01000002.1"/>
</dbReference>
<dbReference type="SUPFAM" id="SSF48295">
    <property type="entry name" value="TrpR-like"/>
    <property type="match status" value="1"/>
</dbReference>
<reference evidence="1 2" key="1">
    <citation type="submission" date="2019-12" db="EMBL/GenBank/DDBJ databases">
        <title>Roseobacter cerasinus sp. nov., isolated from seawater around aquaculture.</title>
        <authorList>
            <person name="Muramatsu S."/>
            <person name="Takabe Y."/>
            <person name="Mori K."/>
            <person name="Takaichi S."/>
            <person name="Hanada S."/>
        </authorList>
    </citation>
    <scope>NUCLEOTIDE SEQUENCE [LARGE SCALE GENOMIC DNA]</scope>
    <source>
        <strain evidence="1 2">AI77</strain>
    </source>
</reference>
<proteinExistence type="predicted"/>
<name>A0A640VKT3_9RHOB</name>
<protein>
    <recommendedName>
        <fullName evidence="3">Transposase</fullName>
    </recommendedName>
</protein>
<sequence length="142" mass="16024">MNSQTLGGLASDQKIENVFRVFGYSIPIGKDGRRMWPTKFKREMAKQMMSGKLTVGDVQKTCRVSDKTAYRWKSDFQTPTKKAAKRKDRPAFVEVQVNEAKPVDPISHGQIKLKRGATELTLPTDYPVKQLALLIRALDGKI</sequence>
<dbReference type="Proteomes" id="UP000436522">
    <property type="component" value="Unassembled WGS sequence"/>
</dbReference>
<organism evidence="1 2">
    <name type="scientific">Roseobacter cerasinus</name>
    <dbReference type="NCBI Taxonomy" id="2602289"/>
    <lineage>
        <taxon>Bacteria</taxon>
        <taxon>Pseudomonadati</taxon>
        <taxon>Pseudomonadota</taxon>
        <taxon>Alphaproteobacteria</taxon>
        <taxon>Rhodobacterales</taxon>
        <taxon>Roseobacteraceae</taxon>
        <taxon>Roseobacter</taxon>
    </lineage>
</organism>
<dbReference type="Pfam" id="PF01527">
    <property type="entry name" value="HTH_Tnp_1"/>
    <property type="match status" value="1"/>
</dbReference>
<dbReference type="OrthoDB" id="7709536at2"/>
<evidence type="ECO:0000313" key="2">
    <source>
        <dbReference type="Proteomes" id="UP000436522"/>
    </source>
</evidence>